<accession>A0A6J8ASS5</accession>
<feature type="transmembrane region" description="Helical" evidence="2">
    <location>
        <begin position="12"/>
        <end position="29"/>
    </location>
</feature>
<keyword evidence="2" id="KW-0812">Transmembrane</keyword>
<dbReference type="Proteomes" id="UP000507470">
    <property type="component" value="Unassembled WGS sequence"/>
</dbReference>
<keyword evidence="2" id="KW-0472">Membrane</keyword>
<name>A0A6J8ASS5_MYTCO</name>
<reference evidence="3 4" key="1">
    <citation type="submission" date="2020-06" db="EMBL/GenBank/DDBJ databases">
        <authorList>
            <person name="Li R."/>
            <person name="Bekaert M."/>
        </authorList>
    </citation>
    <scope>NUCLEOTIDE SEQUENCE [LARGE SCALE GENOMIC DNA]</scope>
    <source>
        <strain evidence="4">wild</strain>
    </source>
</reference>
<sequence>MKLRGNRLNFLFYYAAGTYILHKYLIIYLNSSKSSLNFIQDYIVRALSNDKTLCILRALGLICKNFTEPYWKKAGEEGKTALGMGCIYNRVVEYLNFRIDDPQLIIENGVKLLIGPDLPDDGIFSSLLKQSNSDSFTKDIIVKFCTELKLKCVHLFKDCLPFGKYFNPTEEVLRTCQSCPSHNISVERLMAKLDNSLINAPTYNTNSMESVIMYKNDKAEEWLAKKTESESSIIISKVRRQNSKFITEIKSRKKDLFNKNLETIRQRQVNVSNRQAKQNEEMKKAFNIFATNEIWNTQIKLREELEKNDKKGQNCGT</sequence>
<keyword evidence="1" id="KW-0378">Hydrolase</keyword>
<keyword evidence="4" id="KW-1185">Reference proteome</keyword>
<evidence type="ECO:0000256" key="2">
    <source>
        <dbReference type="SAM" id="Phobius"/>
    </source>
</evidence>
<organism evidence="3 4">
    <name type="scientific">Mytilus coruscus</name>
    <name type="common">Sea mussel</name>
    <dbReference type="NCBI Taxonomy" id="42192"/>
    <lineage>
        <taxon>Eukaryota</taxon>
        <taxon>Metazoa</taxon>
        <taxon>Spiralia</taxon>
        <taxon>Lophotrochozoa</taxon>
        <taxon>Mollusca</taxon>
        <taxon>Bivalvia</taxon>
        <taxon>Autobranchia</taxon>
        <taxon>Pteriomorphia</taxon>
        <taxon>Mytilida</taxon>
        <taxon>Mytiloidea</taxon>
        <taxon>Mytilidae</taxon>
        <taxon>Mytilinae</taxon>
        <taxon>Mytilus</taxon>
    </lineage>
</organism>
<evidence type="ECO:0000313" key="4">
    <source>
        <dbReference type="Proteomes" id="UP000507470"/>
    </source>
</evidence>
<dbReference type="InterPro" id="IPR022894">
    <property type="entry name" value="Oligoribonuclease"/>
</dbReference>
<protein>
    <submittedName>
        <fullName evidence="3">Uncharacterized protein</fullName>
    </submittedName>
</protein>
<dbReference type="PANTHER" id="PTHR11046">
    <property type="entry name" value="OLIGORIBONUCLEASE, MITOCHONDRIAL"/>
    <property type="match status" value="1"/>
</dbReference>
<gene>
    <name evidence="3" type="ORF">MCOR_11025</name>
</gene>
<evidence type="ECO:0000256" key="1">
    <source>
        <dbReference type="ARBA" id="ARBA00022722"/>
    </source>
</evidence>
<dbReference type="EMBL" id="CACVKT020001887">
    <property type="protein sequence ID" value="CAC5373183.1"/>
    <property type="molecule type" value="Genomic_DNA"/>
</dbReference>
<dbReference type="AlphaFoldDB" id="A0A6J8ASS5"/>
<dbReference type="OrthoDB" id="6064891at2759"/>
<keyword evidence="1" id="KW-0540">Nuclease</keyword>
<dbReference type="PANTHER" id="PTHR11046:SF25">
    <property type="match status" value="1"/>
</dbReference>
<proteinExistence type="predicted"/>
<dbReference type="GO" id="GO:0000175">
    <property type="term" value="F:3'-5'-RNA exonuclease activity"/>
    <property type="evidence" value="ECO:0007669"/>
    <property type="project" value="InterPro"/>
</dbReference>
<keyword evidence="2" id="KW-1133">Transmembrane helix</keyword>
<evidence type="ECO:0000313" key="3">
    <source>
        <dbReference type="EMBL" id="CAC5373183.1"/>
    </source>
</evidence>